<accession>A0A6G1LR09</accession>
<comment type="caution">
    <text evidence="11">The sequence shown here is derived from an EMBL/GenBank/DDBJ whole genome shotgun (WGS) entry which is preliminary data.</text>
</comment>
<feature type="transmembrane region" description="Helical" evidence="10">
    <location>
        <begin position="246"/>
        <end position="265"/>
    </location>
</feature>
<dbReference type="Proteomes" id="UP000479987">
    <property type="component" value="Unassembled WGS sequence"/>
</dbReference>
<comment type="similarity">
    <text evidence="10">Belongs to the insect chemoreceptor superfamily. Heteromeric odorant receptor channel (TC 1.A.69) family.</text>
</comment>
<dbReference type="EMBL" id="SGBU01000019">
    <property type="protein sequence ID" value="KAF3054567.1"/>
    <property type="molecule type" value="Genomic_DNA"/>
</dbReference>
<comment type="caution">
    <text evidence="10">Lacks conserved residue(s) required for the propagation of feature annotation.</text>
</comment>
<dbReference type="PANTHER" id="PTHR21137">
    <property type="entry name" value="ODORANT RECEPTOR"/>
    <property type="match status" value="1"/>
</dbReference>
<keyword evidence="3 10" id="KW-0716">Sensory transduction</keyword>
<keyword evidence="9 10" id="KW-0807">Transducer</keyword>
<dbReference type="GO" id="GO:0005549">
    <property type="term" value="F:odorant binding"/>
    <property type="evidence" value="ECO:0007669"/>
    <property type="project" value="InterPro"/>
</dbReference>
<evidence type="ECO:0000256" key="9">
    <source>
        <dbReference type="ARBA" id="ARBA00023224"/>
    </source>
</evidence>
<evidence type="ECO:0000256" key="5">
    <source>
        <dbReference type="ARBA" id="ARBA00022725"/>
    </source>
</evidence>
<dbReference type="GO" id="GO:0004984">
    <property type="term" value="F:olfactory receptor activity"/>
    <property type="evidence" value="ECO:0007669"/>
    <property type="project" value="InterPro"/>
</dbReference>
<evidence type="ECO:0000256" key="1">
    <source>
        <dbReference type="ARBA" id="ARBA00004651"/>
    </source>
</evidence>
<dbReference type="Pfam" id="PF02949">
    <property type="entry name" value="7tm_6"/>
    <property type="match status" value="1"/>
</dbReference>
<feature type="transmembrane region" description="Helical" evidence="10">
    <location>
        <begin position="67"/>
        <end position="85"/>
    </location>
</feature>
<gene>
    <name evidence="11" type="primary">Or-006</name>
    <name evidence="11" type="synonym">Nful_v1.0-Or-006</name>
    <name evidence="11" type="ORF">NFUL_NFUL000091</name>
</gene>
<evidence type="ECO:0000256" key="10">
    <source>
        <dbReference type="RuleBase" id="RU351113"/>
    </source>
</evidence>
<keyword evidence="4 10" id="KW-0812">Transmembrane</keyword>
<feature type="transmembrane region" description="Helical" evidence="10">
    <location>
        <begin position="31"/>
        <end position="55"/>
    </location>
</feature>
<evidence type="ECO:0000256" key="3">
    <source>
        <dbReference type="ARBA" id="ARBA00022606"/>
    </source>
</evidence>
<protein>
    <recommendedName>
        <fullName evidence="10">Odorant receptor</fullName>
    </recommendedName>
</protein>
<dbReference type="AlphaFoldDB" id="A0A6G1LR09"/>
<evidence type="ECO:0000313" key="11">
    <source>
        <dbReference type="EMBL" id="KAF3054567.1"/>
    </source>
</evidence>
<feature type="transmembrane region" description="Helical" evidence="10">
    <location>
        <begin position="277"/>
        <end position="294"/>
    </location>
</feature>
<dbReference type="GO" id="GO:0007165">
    <property type="term" value="P:signal transduction"/>
    <property type="evidence" value="ECO:0007669"/>
    <property type="project" value="UniProtKB-KW"/>
</dbReference>
<evidence type="ECO:0000256" key="4">
    <source>
        <dbReference type="ARBA" id="ARBA00022692"/>
    </source>
</evidence>
<dbReference type="PANTHER" id="PTHR21137:SF35">
    <property type="entry name" value="ODORANT RECEPTOR 19A-RELATED"/>
    <property type="match status" value="1"/>
</dbReference>
<name>A0A6G1LR09_9HYME</name>
<evidence type="ECO:0000256" key="6">
    <source>
        <dbReference type="ARBA" id="ARBA00022989"/>
    </source>
</evidence>
<evidence type="ECO:0000256" key="2">
    <source>
        <dbReference type="ARBA" id="ARBA00022475"/>
    </source>
</evidence>
<reference evidence="11 12" key="1">
    <citation type="submission" date="2019-08" db="EMBL/GenBank/DDBJ databases">
        <title>High quality draft denovo assembly of Nylanderia fulva.</title>
        <authorList>
            <person name="Vargo E.L."/>
            <person name="Tarone A.M."/>
            <person name="Konganti K.R."/>
        </authorList>
    </citation>
    <scope>NUCLEOTIDE SEQUENCE [LARGE SCALE GENOMIC DNA]</scope>
    <source>
        <strain evidence="11">TAMU-Nful-2015</strain>
        <tissue evidence="11">Whole body</tissue>
    </source>
</reference>
<evidence type="ECO:0000313" key="12">
    <source>
        <dbReference type="Proteomes" id="UP000479987"/>
    </source>
</evidence>
<keyword evidence="5 10" id="KW-0552">Olfaction</keyword>
<organism evidence="11 12">
    <name type="scientific">Nylanderia fulva</name>
    <dbReference type="NCBI Taxonomy" id="613905"/>
    <lineage>
        <taxon>Eukaryota</taxon>
        <taxon>Metazoa</taxon>
        <taxon>Ecdysozoa</taxon>
        <taxon>Arthropoda</taxon>
        <taxon>Hexapoda</taxon>
        <taxon>Insecta</taxon>
        <taxon>Pterygota</taxon>
        <taxon>Neoptera</taxon>
        <taxon>Endopterygota</taxon>
        <taxon>Hymenoptera</taxon>
        <taxon>Apocrita</taxon>
        <taxon>Aculeata</taxon>
        <taxon>Formicoidea</taxon>
        <taxon>Formicidae</taxon>
        <taxon>Formicinae</taxon>
        <taxon>Nylanderia</taxon>
    </lineage>
</organism>
<dbReference type="PROSITE" id="PS51257">
    <property type="entry name" value="PROKAR_LIPOPROTEIN"/>
    <property type="match status" value="1"/>
</dbReference>
<dbReference type="GO" id="GO:0005886">
    <property type="term" value="C:plasma membrane"/>
    <property type="evidence" value="ECO:0007669"/>
    <property type="project" value="UniProtKB-SubCell"/>
</dbReference>
<dbReference type="InterPro" id="IPR004117">
    <property type="entry name" value="7tm6_olfct_rcpt"/>
</dbReference>
<keyword evidence="2" id="KW-1003">Cell membrane</keyword>
<keyword evidence="8 10" id="KW-0675">Receptor</keyword>
<feature type="transmembrane region" description="Helical" evidence="10">
    <location>
        <begin position="125"/>
        <end position="144"/>
    </location>
</feature>
<evidence type="ECO:0000256" key="7">
    <source>
        <dbReference type="ARBA" id="ARBA00023136"/>
    </source>
</evidence>
<keyword evidence="12" id="KW-1185">Reference proteome</keyword>
<proteinExistence type="inferred from homology"/>
<evidence type="ECO:0000256" key="8">
    <source>
        <dbReference type="ARBA" id="ARBA00023170"/>
    </source>
</evidence>
<keyword evidence="6 10" id="KW-1133">Transmembrane helix</keyword>
<keyword evidence="7 10" id="KW-0472">Membrane</keyword>
<sequence>MRILEFTLIIMTICGCRRPDSWTTPYKRLVYHVYTILIMLLIHTFMLSQLLDLILTVDNSDDFTDNFYMLLAMIVSCCKMFALLLNGNNIKILINTLTRKPLKPVESDELEIRQKYERFIQSNTLHYVILVQTTCLCVSITSLLTEFKKSKLTFRAWLPFNYSSPPIFFFVYFHQLLGFTVGSVHHIACDSLICGLLIHICCQLDILECRIRKGTRNPKTLHKCVIHHNYIIKFARVVNNTFRRTIFIQFVVSTLVMCFNLFQFTKSTALRAKYVQLILYTCCMLSQIFFYCWCGNEVKLRSRQLVDNVFEMEWFELNEDAKKVLLLIMKRGAIPIEFSSAAVISMNLDSFVGLLKTSYSAYNILQQTQAS</sequence>
<comment type="subcellular location">
    <subcellularLocation>
        <location evidence="1 10">Cell membrane</location>
        <topology evidence="1 10">Multi-pass membrane protein</topology>
    </subcellularLocation>
</comment>